<feature type="compositionally biased region" description="Polar residues" evidence="1">
    <location>
        <begin position="168"/>
        <end position="182"/>
    </location>
</feature>
<organism evidence="2 3">
    <name type="scientific">Owenia fusiformis</name>
    <name type="common">Polychaete worm</name>
    <dbReference type="NCBI Taxonomy" id="6347"/>
    <lineage>
        <taxon>Eukaryota</taxon>
        <taxon>Metazoa</taxon>
        <taxon>Spiralia</taxon>
        <taxon>Lophotrochozoa</taxon>
        <taxon>Annelida</taxon>
        <taxon>Polychaeta</taxon>
        <taxon>Sedentaria</taxon>
        <taxon>Canalipalpata</taxon>
        <taxon>Sabellida</taxon>
        <taxon>Oweniida</taxon>
        <taxon>Oweniidae</taxon>
        <taxon>Owenia</taxon>
    </lineage>
</organism>
<dbReference type="Proteomes" id="UP000749559">
    <property type="component" value="Unassembled WGS sequence"/>
</dbReference>
<reference evidence="2" key="1">
    <citation type="submission" date="2022-03" db="EMBL/GenBank/DDBJ databases">
        <authorList>
            <person name="Martin C."/>
        </authorList>
    </citation>
    <scope>NUCLEOTIDE SEQUENCE</scope>
</reference>
<feature type="compositionally biased region" description="Polar residues" evidence="1">
    <location>
        <begin position="10"/>
        <end position="44"/>
    </location>
</feature>
<evidence type="ECO:0000313" key="2">
    <source>
        <dbReference type="EMBL" id="CAH1785568.1"/>
    </source>
</evidence>
<name>A0A8S4NYH0_OWEFU</name>
<feature type="region of interest" description="Disordered" evidence="1">
    <location>
        <begin position="168"/>
        <end position="230"/>
    </location>
</feature>
<accession>A0A8S4NYH0</accession>
<dbReference type="EMBL" id="CAIIXF020000006">
    <property type="protein sequence ID" value="CAH1785568.1"/>
    <property type="molecule type" value="Genomic_DNA"/>
</dbReference>
<dbReference type="AlphaFoldDB" id="A0A8S4NYH0"/>
<feature type="compositionally biased region" description="Polar residues" evidence="1">
    <location>
        <begin position="55"/>
        <end position="65"/>
    </location>
</feature>
<sequence length="230" mass="24003">MRHIPVPVQPSIQFQTSPTAKVTSLTPSTPSGETQSMVNANSGEGQKVTIGIPSKPTQGMSLNSTPDAQKTAQKLVLFNIKGQFVTPQGLPVTLADGKLVMQQQPGLPGLQSSNLTSALLQGIKLTPHSISHLKEADKVERSKKLLETLSLPKQPVQGRESVAVTLTESTPVQESISGSQEPGVSGAEGNLLSKLMATPPITTKALSTSTATQNGTSPDSSNTVTMVTDS</sequence>
<feature type="region of interest" description="Disordered" evidence="1">
    <location>
        <begin position="1"/>
        <end position="65"/>
    </location>
</feature>
<evidence type="ECO:0000313" key="3">
    <source>
        <dbReference type="Proteomes" id="UP000749559"/>
    </source>
</evidence>
<evidence type="ECO:0000256" key="1">
    <source>
        <dbReference type="SAM" id="MobiDB-lite"/>
    </source>
</evidence>
<feature type="compositionally biased region" description="Polar residues" evidence="1">
    <location>
        <begin position="200"/>
        <end position="230"/>
    </location>
</feature>
<comment type="caution">
    <text evidence="2">The sequence shown here is derived from an EMBL/GenBank/DDBJ whole genome shotgun (WGS) entry which is preliminary data.</text>
</comment>
<protein>
    <submittedName>
        <fullName evidence="2">Uncharacterized protein</fullName>
    </submittedName>
</protein>
<gene>
    <name evidence="2" type="ORF">OFUS_LOCUS11601</name>
</gene>
<proteinExistence type="predicted"/>
<keyword evidence="3" id="KW-1185">Reference proteome</keyword>